<protein>
    <recommendedName>
        <fullName evidence="7">Structure-specific endonuclease subunit SLX4</fullName>
    </recommendedName>
</protein>
<feature type="region of interest" description="Disordered" evidence="8">
    <location>
        <begin position="263"/>
        <end position="329"/>
    </location>
</feature>
<evidence type="ECO:0000256" key="4">
    <source>
        <dbReference type="ARBA" id="ARBA00023172"/>
    </source>
</evidence>
<evidence type="ECO:0000256" key="6">
    <source>
        <dbReference type="ARBA" id="ARBA00023242"/>
    </source>
</evidence>
<keyword evidence="4" id="KW-0233">DNA recombination</keyword>
<reference evidence="9" key="2">
    <citation type="submission" date="2020-05" db="UniProtKB">
        <authorList>
            <consortium name="EnsemblMetazoa"/>
        </authorList>
    </citation>
    <scope>IDENTIFICATION</scope>
    <source>
        <strain evidence="9">LVP_AGWG</strain>
    </source>
</reference>
<proteinExistence type="inferred from homology"/>
<organism evidence="9 10">
    <name type="scientific">Aedes aegypti</name>
    <name type="common">Yellowfever mosquito</name>
    <name type="synonym">Culex aegypti</name>
    <dbReference type="NCBI Taxonomy" id="7159"/>
    <lineage>
        <taxon>Eukaryota</taxon>
        <taxon>Metazoa</taxon>
        <taxon>Ecdysozoa</taxon>
        <taxon>Arthropoda</taxon>
        <taxon>Hexapoda</taxon>
        <taxon>Insecta</taxon>
        <taxon>Pterygota</taxon>
        <taxon>Neoptera</taxon>
        <taxon>Endopterygota</taxon>
        <taxon>Diptera</taxon>
        <taxon>Nematocera</taxon>
        <taxon>Culicoidea</taxon>
        <taxon>Culicidae</taxon>
        <taxon>Culicinae</taxon>
        <taxon>Aedini</taxon>
        <taxon>Aedes</taxon>
        <taxon>Stegomyia</taxon>
    </lineage>
</organism>
<dbReference type="VEuPathDB" id="VectorBase:AAEL008482"/>
<feature type="region of interest" description="Disordered" evidence="8">
    <location>
        <begin position="444"/>
        <end position="467"/>
    </location>
</feature>
<dbReference type="Pfam" id="PF09494">
    <property type="entry name" value="Slx4"/>
    <property type="match status" value="1"/>
</dbReference>
<evidence type="ECO:0000313" key="9">
    <source>
        <dbReference type="EnsemblMetazoa" id="AAEL008482-PA"/>
    </source>
</evidence>
<feature type="compositionally biased region" description="Basic and acidic residues" evidence="8">
    <location>
        <begin position="201"/>
        <end position="213"/>
    </location>
</feature>
<feature type="region of interest" description="Disordered" evidence="8">
    <location>
        <begin position="367"/>
        <end position="386"/>
    </location>
</feature>
<dbReference type="InParanoid" id="A0A1S4FJL7"/>
<gene>
    <name evidence="9" type="primary">5570677</name>
</gene>
<name>A0A1S4FJL7_AEDAE</name>
<evidence type="ECO:0000256" key="2">
    <source>
        <dbReference type="ARBA" id="ARBA00006661"/>
    </source>
</evidence>
<keyword evidence="6" id="KW-0539">Nucleus</keyword>
<keyword evidence="3" id="KW-0227">DNA damage</keyword>
<feature type="compositionally biased region" description="Polar residues" evidence="8">
    <location>
        <begin position="29"/>
        <end position="39"/>
    </location>
</feature>
<feature type="region of interest" description="Disordered" evidence="8">
    <location>
        <begin position="22"/>
        <end position="55"/>
    </location>
</feature>
<feature type="compositionally biased region" description="Acidic residues" evidence="8">
    <location>
        <begin position="444"/>
        <end position="460"/>
    </location>
</feature>
<dbReference type="CDD" id="cd22999">
    <property type="entry name" value="SAP_SLX4"/>
    <property type="match status" value="1"/>
</dbReference>
<dbReference type="GO" id="GO:0033557">
    <property type="term" value="C:Slx1-Slx4 complex"/>
    <property type="evidence" value="ECO:0007669"/>
    <property type="project" value="InterPro"/>
</dbReference>
<evidence type="ECO:0000256" key="3">
    <source>
        <dbReference type="ARBA" id="ARBA00022763"/>
    </source>
</evidence>
<evidence type="ECO:0000256" key="7">
    <source>
        <dbReference type="ARBA" id="ARBA00029496"/>
    </source>
</evidence>
<dbReference type="OrthoDB" id="5576441at2759"/>
<feature type="compositionally biased region" description="Basic and acidic residues" evidence="8">
    <location>
        <begin position="264"/>
        <end position="276"/>
    </location>
</feature>
<evidence type="ECO:0000256" key="1">
    <source>
        <dbReference type="ARBA" id="ARBA00004123"/>
    </source>
</evidence>
<feature type="region of interest" description="Disordered" evidence="8">
    <location>
        <begin position="847"/>
        <end position="879"/>
    </location>
</feature>
<evidence type="ECO:0000256" key="5">
    <source>
        <dbReference type="ARBA" id="ARBA00023204"/>
    </source>
</evidence>
<keyword evidence="10" id="KW-1185">Reference proteome</keyword>
<dbReference type="Proteomes" id="UP000008820">
    <property type="component" value="Chromosome 2"/>
</dbReference>
<keyword evidence="5" id="KW-0234">DNA repair</keyword>
<dbReference type="GO" id="GO:0006260">
    <property type="term" value="P:DNA replication"/>
    <property type="evidence" value="ECO:0007669"/>
    <property type="project" value="InterPro"/>
</dbReference>
<dbReference type="PANTHER" id="PTHR21541">
    <property type="entry name" value="BTB POZ DOMAIN CONTAINING 12"/>
    <property type="match status" value="1"/>
</dbReference>
<sequence length="1094" mass="123351">MLEHTLTDRLDPDQFQLALAMSRSLVDQGGSQPESNASSEDPPEEVAAKASSSSSSLSSEERRILGIRTTLEQYGFKCKNSYNDYDLNVIFGSAPKNVKKIKHNRATMLIRRDREDLVGFMERQAKRLLQEDLDRRFSDLSESELNFRTYGSTVFWMSQNPANSVDNLCEYYVESLVEVSAVRAGYLLKDWRMIPGRERTPERRLKEESHSQEDEALLSPAKNEGQELLEDPEDSLLDMNTVPEEYRQKYNNEVPVHVRVRKAAKQEMVPEGKRSSSPDLFGSDSGGEEDRRNASTKEDAVEVEETPRIESRAEEEDDKFVTAQDSEEIPLTEEQLGGVVRATSSENIFEDSDPIFDYEVYSSEEAKMSSSAPVENECSEHVDHDNQKDVVVVLSSTDDSNSNPINAPKVNLPTNNLAFPSPGKELSFHALAIRHRLSGVPETEVETIELEDDGSEEENENTSVELGRKSEIEADSDNRQAKKRSSISAIDSGISEKDQCFDKTIFPSAAKELSFRVLSAVNQLNGTTNVDLFSTVVEKDNSEITTTERIVVGNDSFKNAEQSPISEQLVNYSESPSGDDSVQECAHEVEQSNDDVIISSSESMIACNAKQTRNSDDISKDTACEGDIEKDEENCSTERISESFDSPTGDDEPEDVLIISDDEVNYSIRQDFSPFYNVSPLSPSEANPDVSQNIVQSMSRAKDCEDLDGTKVYFDVEDYKRLSSDMNNSAEHQKEAEDAAESTVAPDESNRADNTMAFLDGLIKKFNLPTTLTKQSTCDEPKPPDLEDYMNNYEIPDFPDDPDNNSTDVVDDVQEVPMESSAPIPSEQLDLEIEQILSQARITCTQLEQQQRPRASPIRRTTSDSVLAGPSKRNPSIIKSPIVKRKGGFDDKFEDLTRDRAPPPIDIEIRLDCVSPRPDYERMESPELHRELFKYGMKQLKRRKAVQFLNYIYDQTHPFVEVVDEDECICDDEDHGDGNNVAEIMPRRGDNSVPEMENEEYILPSKPRKKTFWCAVPLHIAFHNMIYENPALRRQMLRYQPIDLDAIYSHLKEIGLRYESNDLISFLDKRCITFRTAQGSGSRTKKTPATQAAR</sequence>
<dbReference type="AlphaFoldDB" id="A0A1S4FJL7"/>
<feature type="region of interest" description="Disordered" evidence="8">
    <location>
        <begin position="201"/>
        <end position="236"/>
    </location>
</feature>
<comment type="subcellular location">
    <subcellularLocation>
        <location evidence="1">Nucleus</location>
    </subcellularLocation>
</comment>
<evidence type="ECO:0000313" key="10">
    <source>
        <dbReference type="Proteomes" id="UP000008820"/>
    </source>
</evidence>
<dbReference type="GO" id="GO:0006281">
    <property type="term" value="P:DNA repair"/>
    <property type="evidence" value="ECO:0007669"/>
    <property type="project" value="UniProtKB-KW"/>
</dbReference>
<feature type="compositionally biased region" description="Acidic residues" evidence="8">
    <location>
        <begin position="227"/>
        <end position="236"/>
    </location>
</feature>
<comment type="similarity">
    <text evidence="2">Belongs to the SLX4 family.</text>
</comment>
<accession>A0A1S4FJL7</accession>
<evidence type="ECO:0000256" key="8">
    <source>
        <dbReference type="SAM" id="MobiDB-lite"/>
    </source>
</evidence>
<dbReference type="EnsemblMetazoa" id="AAEL008482-RA">
    <property type="protein sequence ID" value="AAEL008482-PA"/>
    <property type="gene ID" value="AAEL008482"/>
</dbReference>
<reference evidence="9 10" key="1">
    <citation type="submission" date="2017-06" db="EMBL/GenBank/DDBJ databases">
        <title>Aedes aegypti genome working group (AGWG) sequencing and assembly.</title>
        <authorList>
            <consortium name="Aedes aegypti Genome Working Group (AGWG)"/>
            <person name="Matthews B.J."/>
        </authorList>
    </citation>
    <scope>NUCLEOTIDE SEQUENCE [LARGE SCALE GENOMIC DNA]</scope>
    <source>
        <strain evidence="9 10">LVP_AGWG</strain>
    </source>
</reference>
<feature type="compositionally biased region" description="Polar residues" evidence="8">
    <location>
        <begin position="847"/>
        <end position="865"/>
    </location>
</feature>
<feature type="region of interest" description="Disordered" evidence="8">
    <location>
        <begin position="726"/>
        <end position="751"/>
    </location>
</feature>
<dbReference type="InterPro" id="IPR018574">
    <property type="entry name" value="Structure-sp_endonuc_su_Slx4"/>
</dbReference>
<dbReference type="PANTHER" id="PTHR21541:SF3">
    <property type="entry name" value="STRUCTURE-SPECIFIC ENDONUCLEASE SUBUNIT SLX4"/>
    <property type="match status" value="1"/>
</dbReference>
<dbReference type="FunCoup" id="A0A1S4FJL7">
    <property type="interactions" value="6"/>
</dbReference>
<feature type="region of interest" description="Disordered" evidence="8">
    <location>
        <begin position="628"/>
        <end position="653"/>
    </location>
</feature>
<feature type="compositionally biased region" description="Basic and acidic residues" evidence="8">
    <location>
        <begin position="288"/>
        <end position="312"/>
    </location>
</feature>
<dbReference type="GO" id="GO:0000712">
    <property type="term" value="P:resolution of meiotic recombination intermediates"/>
    <property type="evidence" value="ECO:0007669"/>
    <property type="project" value="TreeGrafter"/>
</dbReference>